<feature type="compositionally biased region" description="Basic and acidic residues" evidence="1">
    <location>
        <begin position="1"/>
        <end position="11"/>
    </location>
</feature>
<evidence type="ECO:0000313" key="4">
    <source>
        <dbReference type="Proteomes" id="UP000189796"/>
    </source>
</evidence>
<organism evidence="3 4">
    <name type="scientific">Bradyrhizobium erythrophlei</name>
    <dbReference type="NCBI Taxonomy" id="1437360"/>
    <lineage>
        <taxon>Bacteria</taxon>
        <taxon>Pseudomonadati</taxon>
        <taxon>Pseudomonadota</taxon>
        <taxon>Alphaproteobacteria</taxon>
        <taxon>Hyphomicrobiales</taxon>
        <taxon>Nitrobacteraceae</taxon>
        <taxon>Bradyrhizobium</taxon>
    </lineage>
</organism>
<dbReference type="Pfam" id="PF18932">
    <property type="entry name" value="DUF5681"/>
    <property type="match status" value="1"/>
</dbReference>
<name>A0A1M5KSS5_9BRAD</name>
<evidence type="ECO:0000256" key="1">
    <source>
        <dbReference type="SAM" id="MobiDB-lite"/>
    </source>
</evidence>
<feature type="domain" description="DUF5681" evidence="2">
    <location>
        <begin position="17"/>
        <end position="91"/>
    </location>
</feature>
<dbReference type="EMBL" id="LT670817">
    <property type="protein sequence ID" value="SHG55844.1"/>
    <property type="molecule type" value="Genomic_DNA"/>
</dbReference>
<accession>A0A1M5KSS5</accession>
<proteinExistence type="predicted"/>
<reference evidence="3 4" key="1">
    <citation type="submission" date="2016-11" db="EMBL/GenBank/DDBJ databases">
        <authorList>
            <person name="Jaros S."/>
            <person name="Januszkiewicz K."/>
            <person name="Wedrychowicz H."/>
        </authorList>
    </citation>
    <scope>NUCLEOTIDE SEQUENCE [LARGE SCALE GENOMIC DNA]</scope>
    <source>
        <strain evidence="3 4">GAS138</strain>
    </source>
</reference>
<sequence length="147" mass="16150">MARDSEHDEGGYGRPPKHGQFKKGRSGNPQGRPKGVSSFKADLAAELQEKLALTENGKERKITKQRAFIKTLTAAAIKKDIRAVNALLACMRSFGVGVEEQAAESVDVEDLDLLENYLVQQRKKENRSNSDAAGSKSEKPRPSGKRK</sequence>
<dbReference type="Proteomes" id="UP000189796">
    <property type="component" value="Chromosome I"/>
</dbReference>
<evidence type="ECO:0000259" key="2">
    <source>
        <dbReference type="Pfam" id="PF18932"/>
    </source>
</evidence>
<protein>
    <recommendedName>
        <fullName evidence="2">DUF5681 domain-containing protein</fullName>
    </recommendedName>
</protein>
<dbReference type="AlphaFoldDB" id="A0A1M5KSS5"/>
<evidence type="ECO:0000313" key="3">
    <source>
        <dbReference type="EMBL" id="SHG55844.1"/>
    </source>
</evidence>
<gene>
    <name evidence="3" type="ORF">SAMN05443248_1952</name>
</gene>
<dbReference type="InterPro" id="IPR043736">
    <property type="entry name" value="DUF5681"/>
</dbReference>
<feature type="region of interest" description="Disordered" evidence="1">
    <location>
        <begin position="120"/>
        <end position="147"/>
    </location>
</feature>
<feature type="compositionally biased region" description="Basic residues" evidence="1">
    <location>
        <begin position="15"/>
        <end position="25"/>
    </location>
</feature>
<feature type="region of interest" description="Disordered" evidence="1">
    <location>
        <begin position="1"/>
        <end position="40"/>
    </location>
</feature>